<dbReference type="AlphaFoldDB" id="A0A8J2S9L1"/>
<dbReference type="GO" id="GO:0042910">
    <property type="term" value="F:xenobiotic transmembrane transporter activity"/>
    <property type="evidence" value="ECO:0007669"/>
    <property type="project" value="InterPro"/>
</dbReference>
<accession>A0A8J2S9L1</accession>
<comment type="caution">
    <text evidence="4">The sequence shown here is derived from an EMBL/GenBank/DDBJ whole genome shotgun (WGS) entry which is preliminary data.</text>
</comment>
<dbReference type="InterPro" id="IPR002528">
    <property type="entry name" value="MATE_fam"/>
</dbReference>
<keyword evidence="5" id="KW-1185">Reference proteome</keyword>
<sequence>MQSSLTPCWQLCEILQPVRNFFLLWLARERGRSLGCQLRGLSSVLTLGKCKLALATLCKSHDCSKDHRTTGNNSSIMATTASEANCSDAEPPPDTAAAARPPPETDTAAAASSDAKGGLRALLRIAIPTALANLAEYLPVSVALYFIGRRGDADDLDAVGLGRSYFNISCFSTSYGLISALRTLCPQAAGARKGKELHGLYAQRALAIVALAAIIGIIGIYFADAVLIHVLGQPKQLAKRAQRYGLALLPALFGIPCMTIVQRVMTAEGHVFANLAICATVFATAPAWQNFLVYRHGLGFVGAAWASSITNNQYLLLQIPYCLYVGLGHVFRPRSIGEVFDRRGVREFLGLSLPGLVASLLEWWSMEFVIALAGTRRSPAVLAAVTCALNIQTVLEMCWLGAMVATSVAVGAQVGAGDPKGAKRAARLGVLAAFCAAAITAAGLIVARPLIARLYSHDSDVVDLTSRCVPALALLVFFDAQNVCIQGTLSGAGAPQRIAMSNLIGWYGVAAPVALGLLFGLDLDQSAAPVLLCCCALGLATSFVLQLLALRSLDWEKQVQEASGRLAEGTGALAEPLLTSDV</sequence>
<gene>
    <name evidence="4" type="ORF">PECAL_1P06040</name>
</gene>
<feature type="transmembrane region" description="Helical" evidence="3">
    <location>
        <begin position="244"/>
        <end position="265"/>
    </location>
</feature>
<dbReference type="Pfam" id="PF01554">
    <property type="entry name" value="MatE"/>
    <property type="match status" value="2"/>
</dbReference>
<dbReference type="EMBL" id="CAKKNE010000001">
    <property type="protein sequence ID" value="CAH0364249.1"/>
    <property type="molecule type" value="Genomic_DNA"/>
</dbReference>
<evidence type="ECO:0000256" key="2">
    <source>
        <dbReference type="SAM" id="MobiDB-lite"/>
    </source>
</evidence>
<dbReference type="NCBIfam" id="TIGR00797">
    <property type="entry name" value="matE"/>
    <property type="match status" value="1"/>
</dbReference>
<reference evidence="4" key="1">
    <citation type="submission" date="2021-11" db="EMBL/GenBank/DDBJ databases">
        <authorList>
            <consortium name="Genoscope - CEA"/>
            <person name="William W."/>
        </authorList>
    </citation>
    <scope>NUCLEOTIDE SEQUENCE</scope>
</reference>
<dbReference type="GO" id="GO:0016020">
    <property type="term" value="C:membrane"/>
    <property type="evidence" value="ECO:0007669"/>
    <property type="project" value="InterPro"/>
</dbReference>
<organism evidence="4 5">
    <name type="scientific">Pelagomonas calceolata</name>
    <dbReference type="NCBI Taxonomy" id="35677"/>
    <lineage>
        <taxon>Eukaryota</taxon>
        <taxon>Sar</taxon>
        <taxon>Stramenopiles</taxon>
        <taxon>Ochrophyta</taxon>
        <taxon>Pelagophyceae</taxon>
        <taxon>Pelagomonadales</taxon>
        <taxon>Pelagomonadaceae</taxon>
        <taxon>Pelagomonas</taxon>
    </lineage>
</organism>
<feature type="transmembrane region" description="Helical" evidence="3">
    <location>
        <begin position="425"/>
        <end position="447"/>
    </location>
</feature>
<evidence type="ECO:0008006" key="6">
    <source>
        <dbReference type="Google" id="ProtNLM"/>
    </source>
</evidence>
<feature type="transmembrane region" description="Helical" evidence="3">
    <location>
        <begin position="271"/>
        <end position="293"/>
    </location>
</feature>
<dbReference type="OrthoDB" id="2126698at2759"/>
<keyword evidence="3" id="KW-0472">Membrane</keyword>
<keyword evidence="3" id="KW-1133">Transmembrane helix</keyword>
<evidence type="ECO:0000313" key="5">
    <source>
        <dbReference type="Proteomes" id="UP000789595"/>
    </source>
</evidence>
<dbReference type="GO" id="GO:0015297">
    <property type="term" value="F:antiporter activity"/>
    <property type="evidence" value="ECO:0007669"/>
    <property type="project" value="InterPro"/>
</dbReference>
<feature type="transmembrane region" description="Helical" evidence="3">
    <location>
        <begin position="527"/>
        <end position="550"/>
    </location>
</feature>
<keyword evidence="3" id="KW-0812">Transmembrane</keyword>
<proteinExistence type="inferred from homology"/>
<evidence type="ECO:0000313" key="4">
    <source>
        <dbReference type="EMBL" id="CAH0364249.1"/>
    </source>
</evidence>
<comment type="similarity">
    <text evidence="1">Belongs to the multi antimicrobial extrusion (MATE) (TC 2.A.66.1) family.</text>
</comment>
<dbReference type="Proteomes" id="UP000789595">
    <property type="component" value="Unassembled WGS sequence"/>
</dbReference>
<evidence type="ECO:0000256" key="1">
    <source>
        <dbReference type="ARBA" id="ARBA00010199"/>
    </source>
</evidence>
<feature type="transmembrane region" description="Helical" evidence="3">
    <location>
        <begin position="205"/>
        <end position="232"/>
    </location>
</feature>
<feature type="compositionally biased region" description="Pro residues" evidence="2">
    <location>
        <begin position="90"/>
        <end position="104"/>
    </location>
</feature>
<feature type="transmembrane region" description="Helical" evidence="3">
    <location>
        <begin position="503"/>
        <end position="521"/>
    </location>
</feature>
<protein>
    <recommendedName>
        <fullName evidence="6">Protein DETOXIFICATION</fullName>
    </recommendedName>
</protein>
<name>A0A8J2S9L1_9STRA</name>
<dbReference type="PANTHER" id="PTHR11206">
    <property type="entry name" value="MULTIDRUG RESISTANCE PROTEIN"/>
    <property type="match status" value="1"/>
</dbReference>
<feature type="region of interest" description="Disordered" evidence="2">
    <location>
        <begin position="82"/>
        <end position="111"/>
    </location>
</feature>
<evidence type="ECO:0000256" key="3">
    <source>
        <dbReference type="SAM" id="Phobius"/>
    </source>
</evidence>